<proteinExistence type="predicted"/>
<feature type="compositionally biased region" description="Low complexity" evidence="1">
    <location>
        <begin position="56"/>
        <end position="71"/>
    </location>
</feature>
<feature type="compositionally biased region" description="Polar residues" evidence="1">
    <location>
        <begin position="72"/>
        <end position="85"/>
    </location>
</feature>
<gene>
    <name evidence="2" type="ORF">PGLA2088_LOCUS1823</name>
</gene>
<name>A0A813HL06_POLGL</name>
<dbReference type="AlphaFoldDB" id="A0A813HL06"/>
<dbReference type="EMBL" id="CAJNNW010001425">
    <property type="protein sequence ID" value="CAE8638259.1"/>
    <property type="molecule type" value="Genomic_DNA"/>
</dbReference>
<feature type="non-terminal residue" evidence="2">
    <location>
        <position position="1"/>
    </location>
</feature>
<evidence type="ECO:0000256" key="1">
    <source>
        <dbReference type="SAM" id="MobiDB-lite"/>
    </source>
</evidence>
<evidence type="ECO:0000313" key="2">
    <source>
        <dbReference type="EMBL" id="CAE8638259.1"/>
    </source>
</evidence>
<dbReference type="Proteomes" id="UP000626109">
    <property type="component" value="Unassembled WGS sequence"/>
</dbReference>
<evidence type="ECO:0000313" key="3">
    <source>
        <dbReference type="Proteomes" id="UP000626109"/>
    </source>
</evidence>
<accession>A0A813HL06</accession>
<reference evidence="2" key="1">
    <citation type="submission" date="2021-02" db="EMBL/GenBank/DDBJ databases">
        <authorList>
            <person name="Dougan E. K."/>
            <person name="Rhodes N."/>
            <person name="Thang M."/>
            <person name="Chan C."/>
        </authorList>
    </citation>
    <scope>NUCLEOTIDE SEQUENCE</scope>
</reference>
<organism evidence="2 3">
    <name type="scientific">Polarella glacialis</name>
    <name type="common">Dinoflagellate</name>
    <dbReference type="NCBI Taxonomy" id="89957"/>
    <lineage>
        <taxon>Eukaryota</taxon>
        <taxon>Sar</taxon>
        <taxon>Alveolata</taxon>
        <taxon>Dinophyceae</taxon>
        <taxon>Suessiales</taxon>
        <taxon>Suessiaceae</taxon>
        <taxon>Polarella</taxon>
    </lineage>
</organism>
<sequence length="102" mass="11561">HGQQPVHVAVAVVEGIPCELHRVVAPVLAPHCKGGEHAPWRWRTWRRKGREDLDTNNNSNNKNNNNNHNNNKQASRQADNTNNNNKKGHKQLPTLKQTAGRR</sequence>
<comment type="caution">
    <text evidence="2">The sequence shown here is derived from an EMBL/GenBank/DDBJ whole genome shotgun (WGS) entry which is preliminary data.</text>
</comment>
<protein>
    <submittedName>
        <fullName evidence="2">Uncharacterized protein</fullName>
    </submittedName>
</protein>
<feature type="region of interest" description="Disordered" evidence="1">
    <location>
        <begin position="51"/>
        <end position="102"/>
    </location>
</feature>